<evidence type="ECO:0000313" key="2">
    <source>
        <dbReference type="Proteomes" id="UP000178645"/>
    </source>
</evidence>
<dbReference type="InterPro" id="IPR011067">
    <property type="entry name" value="Plasmid_toxin/cell-grow_inhib"/>
</dbReference>
<dbReference type="SUPFAM" id="SSF50118">
    <property type="entry name" value="Cell growth inhibitor/plasmid maintenance toxic component"/>
    <property type="match status" value="1"/>
</dbReference>
<evidence type="ECO:0008006" key="3">
    <source>
        <dbReference type="Google" id="ProtNLM"/>
    </source>
</evidence>
<sequence length="127" mass="15022">MKDFTNWHKRKSKIDQIENRPYFHEGEVWYTHLGLNIGYEQDGKGDDYLRPVLIIRKFNQDICWVLPLTHTKKNNIFYAQITVLNKPSAVILSQIRLMDAKRFSHIIAKIPSKDFKLVKEKLKALIP</sequence>
<dbReference type="AlphaFoldDB" id="A0A1F6Y5K3"/>
<dbReference type="Pfam" id="PF02452">
    <property type="entry name" value="PemK_toxin"/>
    <property type="match status" value="1"/>
</dbReference>
<dbReference type="Proteomes" id="UP000178645">
    <property type="component" value="Unassembled WGS sequence"/>
</dbReference>
<reference evidence="1 2" key="1">
    <citation type="journal article" date="2016" name="Nat. Commun.">
        <title>Thousands of microbial genomes shed light on interconnected biogeochemical processes in an aquifer system.</title>
        <authorList>
            <person name="Anantharaman K."/>
            <person name="Brown C.T."/>
            <person name="Hug L.A."/>
            <person name="Sharon I."/>
            <person name="Castelle C.J."/>
            <person name="Probst A.J."/>
            <person name="Thomas B.C."/>
            <person name="Singh A."/>
            <person name="Wilkins M.J."/>
            <person name="Karaoz U."/>
            <person name="Brodie E.L."/>
            <person name="Williams K.H."/>
            <person name="Hubbard S.S."/>
            <person name="Banfield J.F."/>
        </authorList>
    </citation>
    <scope>NUCLEOTIDE SEQUENCE [LARGE SCALE GENOMIC DNA]</scope>
</reference>
<evidence type="ECO:0000313" key="1">
    <source>
        <dbReference type="EMBL" id="OGJ01616.1"/>
    </source>
</evidence>
<accession>A0A1F6Y5K3</accession>
<protein>
    <recommendedName>
        <fullName evidence="3">Toxin-antitoxin system protein</fullName>
    </recommendedName>
</protein>
<organism evidence="1 2">
    <name type="scientific">Candidatus Nomurabacteria bacterium RIFCSPLOWO2_12_FULL_44_11</name>
    <dbReference type="NCBI Taxonomy" id="1801796"/>
    <lineage>
        <taxon>Bacteria</taxon>
        <taxon>Candidatus Nomuraibacteriota</taxon>
    </lineage>
</organism>
<dbReference type="Gene3D" id="2.30.30.110">
    <property type="match status" value="1"/>
</dbReference>
<name>A0A1F6Y5K3_9BACT</name>
<dbReference type="EMBL" id="MFVU01000021">
    <property type="protein sequence ID" value="OGJ01616.1"/>
    <property type="molecule type" value="Genomic_DNA"/>
</dbReference>
<comment type="caution">
    <text evidence="1">The sequence shown here is derived from an EMBL/GenBank/DDBJ whole genome shotgun (WGS) entry which is preliminary data.</text>
</comment>
<gene>
    <name evidence="1" type="ORF">A3G53_02530</name>
</gene>
<dbReference type="InterPro" id="IPR003477">
    <property type="entry name" value="PemK-like"/>
</dbReference>
<proteinExistence type="predicted"/>
<dbReference type="GO" id="GO:0003677">
    <property type="term" value="F:DNA binding"/>
    <property type="evidence" value="ECO:0007669"/>
    <property type="project" value="InterPro"/>
</dbReference>